<accession>M4ZRH8</accession>
<keyword evidence="2" id="KW-1185">Reference proteome</keyword>
<organism evidence="1 2">
    <name type="scientific">Bacillus phage PM1</name>
    <dbReference type="NCBI Taxonomy" id="547228"/>
    <lineage>
        <taxon>Viruses</taxon>
        <taxon>Duplodnaviria</taxon>
        <taxon>Heunggongvirae</taxon>
        <taxon>Uroviricota</taxon>
        <taxon>Caudoviricetes</taxon>
        <taxon>Pemunavirus</taxon>
        <taxon>Pemunavirus PM1</taxon>
    </lineage>
</organism>
<dbReference type="Proteomes" id="UP000011861">
    <property type="component" value="Segment"/>
</dbReference>
<protein>
    <submittedName>
        <fullName evidence="1">Uncharacterized protein</fullName>
    </submittedName>
</protein>
<evidence type="ECO:0000313" key="2">
    <source>
        <dbReference type="Proteomes" id="UP000011861"/>
    </source>
</evidence>
<dbReference type="GeneID" id="15042037"/>
<reference evidence="1 2" key="1">
    <citation type="journal article" date="2013" name="Virus Genes">
        <title>Complete nucleotide sequence of Bacillus subtilis (natto) bacteriophage PM1, a phage associated with disruption of food production.</title>
        <authorList>
            <person name="Umene K."/>
            <person name="Shiraishi A."/>
        </authorList>
    </citation>
    <scope>NUCLEOTIDE SEQUENCE [LARGE SCALE GENOMIC DNA]</scope>
    <source>
        <strain evidence="1">PM1</strain>
    </source>
</reference>
<dbReference type="RefSeq" id="YP_007678042.1">
    <property type="nucleotide sequence ID" value="NC_020883.1"/>
</dbReference>
<proteinExistence type="predicted"/>
<evidence type="ECO:0000313" key="1">
    <source>
        <dbReference type="EMBL" id="BAM99096.1"/>
    </source>
</evidence>
<dbReference type="KEGG" id="vg:15042037"/>
<dbReference type="EMBL" id="AB711120">
    <property type="protein sequence ID" value="BAM99096.1"/>
    <property type="molecule type" value="Genomic_DNA"/>
</dbReference>
<name>M4ZRH8_9CAUD</name>
<sequence>MIKAVQALEKRGYECICQITPIRKENIVWKYVRKSRGNTTKFGHKEIIDTWFVKMKRIDRKEKAE</sequence>